<dbReference type="PANTHER" id="PTHR43751:SF3">
    <property type="entry name" value="SULFATASE N-TERMINAL DOMAIN-CONTAINING PROTEIN"/>
    <property type="match status" value="1"/>
</dbReference>
<dbReference type="AlphaFoldDB" id="A0A432MGQ0"/>
<keyword evidence="5" id="KW-1185">Reference proteome</keyword>
<dbReference type="InterPro" id="IPR017850">
    <property type="entry name" value="Alkaline_phosphatase_core_sf"/>
</dbReference>
<dbReference type="RefSeq" id="WP_126726713.1">
    <property type="nucleotide sequence ID" value="NZ_RYZH01000035.1"/>
</dbReference>
<evidence type="ECO:0000313" key="4">
    <source>
        <dbReference type="EMBL" id="RUL85922.1"/>
    </source>
</evidence>
<sequence length="642" mass="69314">MTRSLEHGSCVADDCPAREAASAPISRLGLLGLASWVGILAGFLELFAFLAIRARSGEVWPYLGKIQSYPWTIPLVDALLLAAVSSPLIALAPRLPRPVRREIPTLLVALAMMPTLLMLFPGLYPGALFLLSTGAASVVVRIFGSGGRIIGWVVRVTCPGLIVILIGLAVWRGLPAGPPDDVAPATGAPNVLLIVMDTVRADHTSLPGSGGARPTTPQLAALARRGVTFTGARSTAPWTLPSHASLMTGRWPFEVVPGRYGALDNDVPTLAEAFGARGYDTVGIVANTYYTSYSTGLARGFHRYEDFPTTPATVLASAEVGGRLVDWLGSWADAIRPGALPWLRRFERIDADRINRRFLSWLDRRRRPDRPFFAFLNYFDAHDPYVVPPGAEHRFGRPPASKDDRSFLSDWWLSEGKEEVPPDRVELLVDGYDSCIAHLDDRLGALFRELDRRGLLDETVVVVTSDHGEAFGEHGLFGHGVSLYADQIRVPLVIAAPGMVPEGLAIDDVVSLRDLPATLLDLAGSPGPRLPGRSLADSWRGREAGESEERPGSPAPTSMVVASVPGPDSVPPNEGRSPVFRGPMIAVIDPQSLKYIRTEGRDAIIEELYDLQSDPGEQVNLASPQAEPMLERFRAVLADPGG</sequence>
<keyword evidence="2" id="KW-0472">Membrane</keyword>
<feature type="transmembrane region" description="Helical" evidence="2">
    <location>
        <begin position="150"/>
        <end position="171"/>
    </location>
</feature>
<dbReference type="SUPFAM" id="SSF53649">
    <property type="entry name" value="Alkaline phosphatase-like"/>
    <property type="match status" value="1"/>
</dbReference>
<name>A0A432MGQ0_9BACT</name>
<reference evidence="4 5" key="1">
    <citation type="submission" date="2018-12" db="EMBL/GenBank/DDBJ databases">
        <authorList>
            <person name="Toschakov S.V."/>
        </authorList>
    </citation>
    <scope>NUCLEOTIDE SEQUENCE [LARGE SCALE GENOMIC DNA]</scope>
    <source>
        <strain evidence="4 5">GM2012</strain>
    </source>
</reference>
<feature type="transmembrane region" description="Helical" evidence="2">
    <location>
        <begin position="126"/>
        <end position="143"/>
    </location>
</feature>
<feature type="domain" description="Sulfatase N-terminal" evidence="3">
    <location>
        <begin position="189"/>
        <end position="524"/>
    </location>
</feature>
<feature type="transmembrane region" description="Helical" evidence="2">
    <location>
        <begin position="103"/>
        <end position="120"/>
    </location>
</feature>
<evidence type="ECO:0000313" key="5">
    <source>
        <dbReference type="Proteomes" id="UP000280296"/>
    </source>
</evidence>
<dbReference type="Gene3D" id="3.40.720.10">
    <property type="entry name" value="Alkaline Phosphatase, subunit A"/>
    <property type="match status" value="1"/>
</dbReference>
<feature type="compositionally biased region" description="Basic and acidic residues" evidence="1">
    <location>
        <begin position="539"/>
        <end position="551"/>
    </location>
</feature>
<dbReference type="Proteomes" id="UP000280296">
    <property type="component" value="Unassembled WGS sequence"/>
</dbReference>
<keyword evidence="2" id="KW-0812">Transmembrane</keyword>
<dbReference type="CDD" id="cd16148">
    <property type="entry name" value="sulfatase_like"/>
    <property type="match status" value="1"/>
</dbReference>
<feature type="transmembrane region" description="Helical" evidence="2">
    <location>
        <begin position="28"/>
        <end position="51"/>
    </location>
</feature>
<keyword evidence="2" id="KW-1133">Transmembrane helix</keyword>
<dbReference type="OrthoDB" id="268988at2"/>
<dbReference type="EMBL" id="RYZH01000035">
    <property type="protein sequence ID" value="RUL85922.1"/>
    <property type="molecule type" value="Genomic_DNA"/>
</dbReference>
<evidence type="ECO:0000256" key="2">
    <source>
        <dbReference type="SAM" id="Phobius"/>
    </source>
</evidence>
<feature type="region of interest" description="Disordered" evidence="1">
    <location>
        <begin position="526"/>
        <end position="572"/>
    </location>
</feature>
<comment type="caution">
    <text evidence="4">The sequence shown here is derived from an EMBL/GenBank/DDBJ whole genome shotgun (WGS) entry which is preliminary data.</text>
</comment>
<dbReference type="InterPro" id="IPR000917">
    <property type="entry name" value="Sulfatase_N"/>
</dbReference>
<protein>
    <submittedName>
        <fullName evidence="4">DUF229 domain-containing protein</fullName>
    </submittedName>
</protein>
<evidence type="ECO:0000256" key="1">
    <source>
        <dbReference type="SAM" id="MobiDB-lite"/>
    </source>
</evidence>
<feature type="transmembrane region" description="Helical" evidence="2">
    <location>
        <begin position="71"/>
        <end position="91"/>
    </location>
</feature>
<dbReference type="InterPro" id="IPR052701">
    <property type="entry name" value="GAG_Ulvan_Degrading_Sulfatases"/>
</dbReference>
<proteinExistence type="predicted"/>
<dbReference type="Pfam" id="PF00884">
    <property type="entry name" value="Sulfatase"/>
    <property type="match status" value="1"/>
</dbReference>
<gene>
    <name evidence="4" type="ORF">TsocGM_17270</name>
</gene>
<evidence type="ECO:0000259" key="3">
    <source>
        <dbReference type="Pfam" id="PF00884"/>
    </source>
</evidence>
<accession>A0A432MGQ0</accession>
<reference evidence="4 5" key="2">
    <citation type="submission" date="2019-01" db="EMBL/GenBank/DDBJ databases">
        <title>Tautonia sociabilis, a novel thermotolerant planctomycete of Isosphaeraceae family, isolated from a 4000 m deep subterranean habitat.</title>
        <authorList>
            <person name="Kovaleva O.L."/>
            <person name="Elcheninov A.G."/>
            <person name="Van Heerden E."/>
            <person name="Toshchakov S.V."/>
            <person name="Novikov A."/>
            <person name="Bonch-Osmolovskaya E.A."/>
            <person name="Kublanov I.V."/>
        </authorList>
    </citation>
    <scope>NUCLEOTIDE SEQUENCE [LARGE SCALE GENOMIC DNA]</scope>
    <source>
        <strain evidence="4 5">GM2012</strain>
    </source>
</reference>
<dbReference type="PANTHER" id="PTHR43751">
    <property type="entry name" value="SULFATASE"/>
    <property type="match status" value="1"/>
</dbReference>
<organism evidence="4 5">
    <name type="scientific">Tautonia sociabilis</name>
    <dbReference type="NCBI Taxonomy" id="2080755"/>
    <lineage>
        <taxon>Bacteria</taxon>
        <taxon>Pseudomonadati</taxon>
        <taxon>Planctomycetota</taxon>
        <taxon>Planctomycetia</taxon>
        <taxon>Isosphaerales</taxon>
        <taxon>Isosphaeraceae</taxon>
        <taxon>Tautonia</taxon>
    </lineage>
</organism>